<keyword evidence="7" id="KW-0998">Cell outer membrane</keyword>
<name>A0A2U2DU30_9HYPH</name>
<dbReference type="EMBL" id="QFBC01000003">
    <property type="protein sequence ID" value="PWE56825.1"/>
    <property type="molecule type" value="Genomic_DNA"/>
</dbReference>
<dbReference type="InterPro" id="IPR003368">
    <property type="entry name" value="POMP_repeat"/>
</dbReference>
<evidence type="ECO:0000313" key="8">
    <source>
        <dbReference type="EMBL" id="PWE56825.1"/>
    </source>
</evidence>
<evidence type="ECO:0000313" key="9">
    <source>
        <dbReference type="Proteomes" id="UP000245252"/>
    </source>
</evidence>
<evidence type="ECO:0000256" key="4">
    <source>
        <dbReference type="ARBA" id="ARBA00022525"/>
    </source>
</evidence>
<protein>
    <submittedName>
        <fullName evidence="8">Uncharacterized protein</fullName>
    </submittedName>
</protein>
<evidence type="ECO:0000256" key="1">
    <source>
        <dbReference type="ARBA" id="ARBA00004196"/>
    </source>
</evidence>
<evidence type="ECO:0000256" key="5">
    <source>
        <dbReference type="ARBA" id="ARBA00022729"/>
    </source>
</evidence>
<dbReference type="AlphaFoldDB" id="A0A2U2DU30"/>
<keyword evidence="6" id="KW-0472">Membrane</keyword>
<dbReference type="GO" id="GO:0009279">
    <property type="term" value="C:cell outer membrane"/>
    <property type="evidence" value="ECO:0007669"/>
    <property type="project" value="UniProtKB-SubCell"/>
</dbReference>
<proteinExistence type="predicted"/>
<dbReference type="GO" id="GO:0005576">
    <property type="term" value="C:extracellular region"/>
    <property type="evidence" value="ECO:0007669"/>
    <property type="project" value="UniProtKB-SubCell"/>
</dbReference>
<evidence type="ECO:0000256" key="7">
    <source>
        <dbReference type="ARBA" id="ARBA00023237"/>
    </source>
</evidence>
<evidence type="ECO:0000256" key="6">
    <source>
        <dbReference type="ARBA" id="ARBA00023136"/>
    </source>
</evidence>
<keyword evidence="9" id="KW-1185">Reference proteome</keyword>
<organism evidence="8 9">
    <name type="scientific">Metarhizobium album</name>
    <dbReference type="NCBI Taxonomy" id="2182425"/>
    <lineage>
        <taxon>Bacteria</taxon>
        <taxon>Pseudomonadati</taxon>
        <taxon>Pseudomonadota</taxon>
        <taxon>Alphaproteobacteria</taxon>
        <taxon>Hyphomicrobiales</taxon>
        <taxon>Rhizobiaceae</taxon>
        <taxon>Metarhizobium</taxon>
    </lineage>
</organism>
<sequence>MSIFVEFNIASRNGGAICAAQINIWVQ</sequence>
<keyword evidence="5" id="KW-0732">Signal</keyword>
<dbReference type="NCBIfam" id="TIGR01376">
    <property type="entry name" value="POMP_repeat"/>
    <property type="match status" value="1"/>
</dbReference>
<evidence type="ECO:0000256" key="2">
    <source>
        <dbReference type="ARBA" id="ARBA00004442"/>
    </source>
</evidence>
<evidence type="ECO:0000256" key="3">
    <source>
        <dbReference type="ARBA" id="ARBA00004613"/>
    </source>
</evidence>
<comment type="subcellular location">
    <subcellularLocation>
        <location evidence="1">Cell envelope</location>
    </subcellularLocation>
    <subcellularLocation>
        <location evidence="2">Cell outer membrane</location>
    </subcellularLocation>
    <subcellularLocation>
        <location evidence="3">Secreted</location>
    </subcellularLocation>
</comment>
<comment type="caution">
    <text evidence="8">The sequence shown here is derived from an EMBL/GenBank/DDBJ whole genome shotgun (WGS) entry which is preliminary data.</text>
</comment>
<reference evidence="8 9" key="1">
    <citation type="submission" date="2018-05" db="EMBL/GenBank/DDBJ databases">
        <title>The draft genome of strain NS-104.</title>
        <authorList>
            <person name="Hang P."/>
            <person name="Jiang J."/>
        </authorList>
    </citation>
    <scope>NUCLEOTIDE SEQUENCE [LARGE SCALE GENOMIC DNA]</scope>
    <source>
        <strain evidence="8 9">NS-104</strain>
    </source>
</reference>
<dbReference type="Proteomes" id="UP000245252">
    <property type="component" value="Unassembled WGS sequence"/>
</dbReference>
<gene>
    <name evidence="8" type="ORF">DEM27_09225</name>
</gene>
<accession>A0A2U2DU30</accession>
<keyword evidence="4" id="KW-0964">Secreted</keyword>